<evidence type="ECO:0000256" key="5">
    <source>
        <dbReference type="ARBA" id="ARBA00023136"/>
    </source>
</evidence>
<evidence type="ECO:0000256" key="4">
    <source>
        <dbReference type="ARBA" id="ARBA00022989"/>
    </source>
</evidence>
<feature type="transmembrane region" description="Helical" evidence="6">
    <location>
        <begin position="176"/>
        <end position="195"/>
    </location>
</feature>
<evidence type="ECO:0000256" key="3">
    <source>
        <dbReference type="ARBA" id="ARBA00022692"/>
    </source>
</evidence>
<dbReference type="EMBL" id="CP014342">
    <property type="protein sequence ID" value="AMX82893.1"/>
    <property type="molecule type" value="Genomic_DNA"/>
</dbReference>
<dbReference type="RefSeq" id="WP_063165272.1">
    <property type="nucleotide sequence ID" value="NZ_CP014342.1"/>
</dbReference>
<protein>
    <submittedName>
        <fullName evidence="7">Transmenbrane protein</fullName>
    </submittedName>
</protein>
<keyword evidence="3 6" id="KW-0812">Transmembrane</keyword>
<accession>A0ABM6A9G9</accession>
<comment type="subcellular location">
    <subcellularLocation>
        <location evidence="1">Membrane</location>
        <topology evidence="1">Multi-pass membrane protein</topology>
    </subcellularLocation>
</comment>
<keyword evidence="4 6" id="KW-1133">Transmembrane helix</keyword>
<evidence type="ECO:0000313" key="7">
    <source>
        <dbReference type="EMBL" id="AMX82893.1"/>
    </source>
</evidence>
<evidence type="ECO:0000256" key="2">
    <source>
        <dbReference type="ARBA" id="ARBA00009012"/>
    </source>
</evidence>
<dbReference type="PANTHER" id="PTHR13353:SF5">
    <property type="entry name" value="TRANSMEMBRANE PROTEIN 19"/>
    <property type="match status" value="1"/>
</dbReference>
<gene>
    <name evidence="7" type="ORF">GS3922_03900</name>
</gene>
<organism evidence="7 8">
    <name type="scientific">Geobacillus subterraneus</name>
    <dbReference type="NCBI Taxonomy" id="129338"/>
    <lineage>
        <taxon>Bacteria</taxon>
        <taxon>Bacillati</taxon>
        <taxon>Bacillota</taxon>
        <taxon>Bacilli</taxon>
        <taxon>Bacillales</taxon>
        <taxon>Anoxybacillaceae</taxon>
        <taxon>Geobacillus</taxon>
    </lineage>
</organism>
<reference evidence="7 8" key="1">
    <citation type="submission" date="2016-02" db="EMBL/GenBank/DDBJ databases">
        <title>Complete genome sequence of Geobacillus subterraneus KCTC 3922T.</title>
        <authorList>
            <person name="Lee D.-W."/>
            <person name="Lee Y.-J."/>
            <person name="Lee S.-J."/>
            <person name="Park G.-S."/>
            <person name="Lee S.-J."/>
            <person name="Shin J.-H."/>
        </authorList>
    </citation>
    <scope>NUCLEOTIDE SEQUENCE [LARGE SCALE GENOMIC DNA]</scope>
    <source>
        <strain evidence="7 8">KCTC 3922</strain>
    </source>
</reference>
<evidence type="ECO:0000313" key="8">
    <source>
        <dbReference type="Proteomes" id="UP000076226"/>
    </source>
</evidence>
<dbReference type="Proteomes" id="UP000076226">
    <property type="component" value="Chromosome"/>
</dbReference>
<comment type="similarity">
    <text evidence="2">Belongs to the TMEM19 family.</text>
</comment>
<feature type="transmembrane region" description="Helical" evidence="6">
    <location>
        <begin position="148"/>
        <end position="169"/>
    </location>
</feature>
<sequence>MGDEWWYAAASALAAGGGWLLRLLTVSGAAAAVGVGTLVGCGFSWGGLWLLGLFFASSSFFSHAGKRKKAKMAGKLAKGGRRDAVQVFANGGVPAVLALLALLRPDPVWNELFVVAVAAANADTWASEIGALSRRPPRAWPSFRPVEAGTSGAVTPLGTAASLAGALFIAAAGAHFLHAAPFFTIALFGWLGSWLDTWLGAAWQSVYRCPVCGAATERKRHCGRKTIHVKGWRWLDNDAVNALSVAGAVLAATFVLVR</sequence>
<keyword evidence="5 6" id="KW-0472">Membrane</keyword>
<proteinExistence type="inferred from homology"/>
<name>A0ABM6A9G9_9BACL</name>
<feature type="transmembrane region" description="Helical" evidence="6">
    <location>
        <begin position="239"/>
        <end position="257"/>
    </location>
</feature>
<evidence type="ECO:0000256" key="1">
    <source>
        <dbReference type="ARBA" id="ARBA00004141"/>
    </source>
</evidence>
<feature type="transmembrane region" description="Helical" evidence="6">
    <location>
        <begin position="47"/>
        <end position="64"/>
    </location>
</feature>
<feature type="transmembrane region" description="Helical" evidence="6">
    <location>
        <begin position="84"/>
        <end position="103"/>
    </location>
</feature>
<keyword evidence="8" id="KW-1185">Reference proteome</keyword>
<dbReference type="PANTHER" id="PTHR13353">
    <property type="entry name" value="TRANSMEMBRANE PROTEIN 19"/>
    <property type="match status" value="1"/>
</dbReference>
<dbReference type="InterPro" id="IPR002794">
    <property type="entry name" value="DUF92_TMEM19"/>
</dbReference>
<evidence type="ECO:0000256" key="6">
    <source>
        <dbReference type="SAM" id="Phobius"/>
    </source>
</evidence>
<dbReference type="Pfam" id="PF01940">
    <property type="entry name" value="DUF92"/>
    <property type="match status" value="1"/>
</dbReference>